<keyword evidence="15" id="KW-0479">Metal-binding</keyword>
<evidence type="ECO:0000313" key="18">
    <source>
        <dbReference type="EMBL" id="PAV08228.1"/>
    </source>
</evidence>
<dbReference type="CDD" id="cd01879">
    <property type="entry name" value="FeoB"/>
    <property type="match status" value="1"/>
</dbReference>
<dbReference type="EMBL" id="LMVN01000001">
    <property type="protein sequence ID" value="PAV08228.1"/>
    <property type="molecule type" value="Genomic_DNA"/>
</dbReference>
<feature type="domain" description="FeoB-type G" evidence="17">
    <location>
        <begin position="3"/>
        <end position="165"/>
    </location>
</feature>
<feature type="transmembrane region" description="Helical" evidence="16">
    <location>
        <begin position="603"/>
        <end position="626"/>
    </location>
</feature>
<evidence type="ECO:0000256" key="12">
    <source>
        <dbReference type="ARBA" id="ARBA00031200"/>
    </source>
</evidence>
<feature type="transmembrane region" description="Helical" evidence="16">
    <location>
        <begin position="516"/>
        <end position="535"/>
    </location>
</feature>
<keyword evidence="11 16" id="KW-0472">Membrane</keyword>
<dbReference type="NCBIfam" id="TIGR00437">
    <property type="entry name" value="feoB"/>
    <property type="match status" value="1"/>
</dbReference>
<feature type="binding site" evidence="15">
    <location>
        <position position="24"/>
    </location>
    <ligand>
        <name>Mg(2+)</name>
        <dbReference type="ChEBI" id="CHEBI:18420"/>
        <label>2</label>
    </ligand>
</feature>
<reference evidence="18 20" key="2">
    <citation type="journal article" date="2017" name="BMC Genomics">
        <title>Genomic analysis of methanogenic archaea reveals a shift towards energy conservation.</title>
        <authorList>
            <person name="Gilmore S.P."/>
            <person name="Henske J.K."/>
            <person name="Sexton J.A."/>
            <person name="Solomon K.V."/>
            <person name="Seppala S."/>
            <person name="Yoo J.I."/>
            <person name="Huyett L.M."/>
            <person name="Pressman A."/>
            <person name="Cogan J.Z."/>
            <person name="Kivenson V."/>
            <person name="Peng X."/>
            <person name="Tan Y."/>
            <person name="Valentine D.L."/>
            <person name="O'Malley M.A."/>
        </authorList>
    </citation>
    <scope>NUCLEOTIDE SEQUENCE [LARGE SCALE GENOMIC DNA]</scope>
    <source>
        <strain evidence="18 20">1R-7</strain>
    </source>
</reference>
<dbReference type="Gene3D" id="3.40.50.300">
    <property type="entry name" value="P-loop containing nucleotide triphosphate hydrolases"/>
    <property type="match status" value="1"/>
</dbReference>
<dbReference type="AlphaFoldDB" id="A0A2A2HFY1"/>
<dbReference type="InterPro" id="IPR003373">
    <property type="entry name" value="Fe2_transport_prot-B"/>
</dbReference>
<keyword evidence="6 14" id="KW-0547">Nucleotide-binding</keyword>
<feature type="binding site" evidence="15">
    <location>
        <position position="21"/>
    </location>
    <ligand>
        <name>Mg(2+)</name>
        <dbReference type="ChEBI" id="CHEBI:18420"/>
        <label>2</label>
    </ligand>
</feature>
<keyword evidence="2" id="KW-0813">Transport</keyword>
<sequence>MEKLKFLLAGNPNVGKSSVFNHLTGLKQHVGNWPGKTVEQKAGIFEFNNYEIEVIDLPGNYSLTPYSAEEIVSRDAIIFEDNDAVINIIDAENIQRNLYLTLQILETGANTVIGLNMLNYAEDAGFKINVKKLEKTLGIPIVVIDAREGKGLNELIRKTIESTENPVDKSGELTYGFELDDHINEVRALFPNLKVGSAPSTWVAIKLLENDKEVMELAKKSADKDQLKKLDEIRKHVEEIVHQPLDDAFIDARYGQIATIMKKCVKKPAGSKKTLTDKIDSIVTNKWLGIPIFLIVIYIIFYLTYTIGGPFQDLIDEGFSALIEYLTPMLGDGALASFVLNGVIGGVGSVLTFIPIIFILFFLLSLVEDIGYLARAAYVIDRAMHKIMGLSGKAFIPMILGFGCDVTGIMATRTLSNESDRISTMLALPFISCSARIPIYALFTAVFFTQNEAEITFAIYLLGMVVAVLVARLLKETVFAEESAPFIMELPPYRIPTLKSALLHMWERGALFIKKAGTIILGASVLVWILSNLPLGVDESSAESILGIIGSIVAPIFKPLGFGFWQASVALVLGIIAKEIVVSTFGTLFGVGEDGISEVIPTLFTPLSSLSFMVFTLLYVPCFAALGAIKEETGSWKWVAACVIICCVVAYVLSFIVYQGGLLLGYT</sequence>
<evidence type="ECO:0000313" key="20">
    <source>
        <dbReference type="Proteomes" id="UP000217528"/>
    </source>
</evidence>
<dbReference type="InterPro" id="IPR041069">
    <property type="entry name" value="FeoB_Cyto"/>
</dbReference>
<reference evidence="19 21" key="1">
    <citation type="submission" date="2016-04" db="EMBL/GenBank/DDBJ databases">
        <title>Genome sequence of Methanosphaera cuniculi DSM 4103.</title>
        <authorList>
            <person name="Poehlein A."/>
            <person name="Seedorf H."/>
            <person name="Daniel R."/>
        </authorList>
    </citation>
    <scope>NUCLEOTIDE SEQUENCE [LARGE SCALE GENOMIC DNA]</scope>
    <source>
        <strain evidence="19 21">DSM 4103</strain>
    </source>
</reference>
<keyword evidence="4" id="KW-0410">Iron transport</keyword>
<evidence type="ECO:0000256" key="7">
    <source>
        <dbReference type="ARBA" id="ARBA00022989"/>
    </source>
</evidence>
<dbReference type="Pfam" id="PF17910">
    <property type="entry name" value="FeoB_Cyto"/>
    <property type="match status" value="1"/>
</dbReference>
<dbReference type="InterPro" id="IPR050860">
    <property type="entry name" value="FeoB_GTPase"/>
</dbReference>
<dbReference type="InterPro" id="IPR011640">
    <property type="entry name" value="Fe2_transport_prot_B_C"/>
</dbReference>
<evidence type="ECO:0000313" key="21">
    <source>
        <dbReference type="Proteomes" id="UP000246004"/>
    </source>
</evidence>
<evidence type="ECO:0000256" key="15">
    <source>
        <dbReference type="PIRSR" id="PIRSR603373-2"/>
    </source>
</evidence>
<dbReference type="OrthoDB" id="85305at2157"/>
<evidence type="ECO:0000256" key="11">
    <source>
        <dbReference type="ARBA" id="ARBA00023136"/>
    </source>
</evidence>
<feature type="binding site" evidence="14">
    <location>
        <begin position="56"/>
        <end position="59"/>
    </location>
    <ligand>
        <name>GTP</name>
        <dbReference type="ChEBI" id="CHEBI:37565"/>
        <label>3</label>
    </ligand>
</feature>
<dbReference type="GO" id="GO:0005525">
    <property type="term" value="F:GTP binding"/>
    <property type="evidence" value="ECO:0007669"/>
    <property type="project" value="UniProtKB-KW"/>
</dbReference>
<dbReference type="PANTHER" id="PTHR43185:SF1">
    <property type="entry name" value="FE(2+) TRANSPORTER FEOB"/>
    <property type="match status" value="1"/>
</dbReference>
<dbReference type="Pfam" id="PF07670">
    <property type="entry name" value="Gate"/>
    <property type="match status" value="2"/>
</dbReference>
<evidence type="ECO:0000256" key="4">
    <source>
        <dbReference type="ARBA" id="ARBA00022496"/>
    </source>
</evidence>
<keyword evidence="9" id="KW-0406">Ion transport</keyword>
<accession>A0A2A2HFY1</accession>
<feature type="binding site" evidence="15">
    <location>
        <position position="25"/>
    </location>
    <ligand>
        <name>Mg(2+)</name>
        <dbReference type="ChEBI" id="CHEBI:18420"/>
        <label>2</label>
    </ligand>
</feature>
<dbReference type="GO" id="GO:0015093">
    <property type="term" value="F:ferrous iron transmembrane transporter activity"/>
    <property type="evidence" value="ECO:0007669"/>
    <property type="project" value="UniProtKB-UniRule"/>
</dbReference>
<evidence type="ECO:0000256" key="10">
    <source>
        <dbReference type="ARBA" id="ARBA00023134"/>
    </source>
</evidence>
<feature type="transmembrane region" description="Helical" evidence="16">
    <location>
        <begin position="351"/>
        <end position="374"/>
    </location>
</feature>
<feature type="binding site" evidence="14">
    <location>
        <begin position="35"/>
        <end position="39"/>
    </location>
    <ligand>
        <name>GTP</name>
        <dbReference type="ChEBI" id="CHEBI:37565"/>
        <label>2</label>
    </ligand>
</feature>
<evidence type="ECO:0000256" key="3">
    <source>
        <dbReference type="ARBA" id="ARBA00022475"/>
    </source>
</evidence>
<dbReference type="InterPro" id="IPR030389">
    <property type="entry name" value="G_FEOB_dom"/>
</dbReference>
<feature type="transmembrane region" description="Helical" evidence="16">
    <location>
        <begin position="541"/>
        <end position="557"/>
    </location>
</feature>
<feature type="transmembrane region" description="Helical" evidence="16">
    <location>
        <begin position="287"/>
        <end position="305"/>
    </location>
</feature>
<dbReference type="Proteomes" id="UP000217528">
    <property type="component" value="Unassembled WGS sequence"/>
</dbReference>
<evidence type="ECO:0000256" key="9">
    <source>
        <dbReference type="ARBA" id="ARBA00023065"/>
    </source>
</evidence>
<feature type="transmembrane region" description="Helical" evidence="16">
    <location>
        <begin position="455"/>
        <end position="474"/>
    </location>
</feature>
<dbReference type="GO" id="GO:0046872">
    <property type="term" value="F:metal ion binding"/>
    <property type="evidence" value="ECO:0007669"/>
    <property type="project" value="UniProtKB-KW"/>
</dbReference>
<evidence type="ECO:0000256" key="8">
    <source>
        <dbReference type="ARBA" id="ARBA00023004"/>
    </source>
</evidence>
<feature type="transmembrane region" description="Helical" evidence="16">
    <location>
        <begin position="638"/>
        <end position="658"/>
    </location>
</feature>
<evidence type="ECO:0000313" key="19">
    <source>
        <dbReference type="EMBL" id="PWL08315.1"/>
    </source>
</evidence>
<organism evidence="18 20">
    <name type="scientific">Methanosphaera cuniculi</name>
    <dbReference type="NCBI Taxonomy" id="1077256"/>
    <lineage>
        <taxon>Archaea</taxon>
        <taxon>Methanobacteriati</taxon>
        <taxon>Methanobacteriota</taxon>
        <taxon>Methanomada group</taxon>
        <taxon>Methanobacteria</taxon>
        <taxon>Methanobacteriales</taxon>
        <taxon>Methanobacteriaceae</taxon>
        <taxon>Methanosphaera</taxon>
    </lineage>
</organism>
<keyword evidence="15" id="KW-0460">Magnesium</keyword>
<protein>
    <recommendedName>
        <fullName evidence="12 13">Ferrous iron transport protein B</fullName>
    </recommendedName>
</protein>
<dbReference type="Proteomes" id="UP000246004">
    <property type="component" value="Unassembled WGS sequence"/>
</dbReference>
<dbReference type="EMBL" id="LWMS01000020">
    <property type="protein sequence ID" value="PWL08315.1"/>
    <property type="molecule type" value="Genomic_DNA"/>
</dbReference>
<dbReference type="InterPro" id="IPR011642">
    <property type="entry name" value="Gate_dom"/>
</dbReference>
<feature type="binding site" evidence="14">
    <location>
        <begin position="10"/>
        <end position="17"/>
    </location>
    <ligand>
        <name>GTP</name>
        <dbReference type="ChEBI" id="CHEBI:37565"/>
        <label>1</label>
    </ligand>
</feature>
<evidence type="ECO:0000256" key="16">
    <source>
        <dbReference type="SAM" id="Phobius"/>
    </source>
</evidence>
<evidence type="ECO:0000256" key="1">
    <source>
        <dbReference type="ARBA" id="ARBA00004651"/>
    </source>
</evidence>
<comment type="subcellular location">
    <subcellularLocation>
        <location evidence="1">Cell membrane</location>
        <topology evidence="1">Multi-pass membrane protein</topology>
    </subcellularLocation>
</comment>
<evidence type="ECO:0000256" key="2">
    <source>
        <dbReference type="ARBA" id="ARBA00022448"/>
    </source>
</evidence>
<keyword evidence="20" id="KW-1185">Reference proteome</keyword>
<dbReference type="RefSeq" id="WP_095607878.1">
    <property type="nucleotide sequence ID" value="NZ_LMVN01000001.1"/>
</dbReference>
<dbReference type="Pfam" id="PF07664">
    <property type="entry name" value="FeoB_C"/>
    <property type="match status" value="1"/>
</dbReference>
<dbReference type="PROSITE" id="PS51711">
    <property type="entry name" value="G_FEOB"/>
    <property type="match status" value="1"/>
</dbReference>
<dbReference type="InterPro" id="IPR027417">
    <property type="entry name" value="P-loop_NTPase"/>
</dbReference>
<evidence type="ECO:0000256" key="13">
    <source>
        <dbReference type="NCBIfam" id="TIGR00437"/>
    </source>
</evidence>
<comment type="caution">
    <text evidence="18">The sequence shown here is derived from an EMBL/GenBank/DDBJ whole genome shotgun (WGS) entry which is preliminary data.</text>
</comment>
<keyword evidence="5 16" id="KW-0812">Transmembrane</keyword>
<keyword evidence="10 14" id="KW-0342">GTP-binding</keyword>
<evidence type="ECO:0000256" key="14">
    <source>
        <dbReference type="PIRSR" id="PIRSR603373-1"/>
    </source>
</evidence>
<evidence type="ECO:0000259" key="17">
    <source>
        <dbReference type="PROSITE" id="PS51711"/>
    </source>
</evidence>
<feature type="transmembrane region" description="Helical" evidence="16">
    <location>
        <begin position="394"/>
        <end position="415"/>
    </location>
</feature>
<dbReference type="GO" id="GO:0005886">
    <property type="term" value="C:plasma membrane"/>
    <property type="evidence" value="ECO:0007669"/>
    <property type="project" value="UniProtKB-SubCell"/>
</dbReference>
<name>A0A2A2HFY1_9EURY</name>
<dbReference type="PANTHER" id="PTHR43185">
    <property type="entry name" value="FERROUS IRON TRANSPORT PROTEIN B"/>
    <property type="match status" value="1"/>
</dbReference>
<evidence type="ECO:0000256" key="6">
    <source>
        <dbReference type="ARBA" id="ARBA00022741"/>
    </source>
</evidence>
<evidence type="ECO:0000256" key="5">
    <source>
        <dbReference type="ARBA" id="ARBA00022692"/>
    </source>
</evidence>
<dbReference type="Gene3D" id="1.10.287.1770">
    <property type="match status" value="1"/>
</dbReference>
<dbReference type="Pfam" id="PF02421">
    <property type="entry name" value="FeoB_N"/>
    <property type="match status" value="1"/>
</dbReference>
<gene>
    <name evidence="19" type="primary">feoB</name>
    <name evidence="18" type="ORF">ASJ82_03280</name>
    <name evidence="19" type="ORF">MSCUN_07510</name>
</gene>
<proteinExistence type="predicted"/>
<feature type="transmembrane region" description="Helical" evidence="16">
    <location>
        <begin position="569"/>
        <end position="591"/>
    </location>
</feature>
<keyword evidence="3" id="KW-1003">Cell membrane</keyword>
<dbReference type="SUPFAM" id="SSF52540">
    <property type="entry name" value="P-loop containing nucleoside triphosphate hydrolases"/>
    <property type="match status" value="1"/>
</dbReference>
<keyword evidence="7 16" id="KW-1133">Transmembrane helix</keyword>
<keyword evidence="8" id="KW-0408">Iron</keyword>